<organism evidence="6 7">
    <name type="scientific">Paenibacillus thailandensis</name>
    <dbReference type="NCBI Taxonomy" id="393250"/>
    <lineage>
        <taxon>Bacteria</taxon>
        <taxon>Bacillati</taxon>
        <taxon>Bacillota</taxon>
        <taxon>Bacilli</taxon>
        <taxon>Bacillales</taxon>
        <taxon>Paenibacillaceae</taxon>
        <taxon>Paenibacillus</taxon>
    </lineage>
</organism>
<dbReference type="Gene3D" id="3.40.190.10">
    <property type="entry name" value="Periplasmic binding protein-like II"/>
    <property type="match status" value="2"/>
</dbReference>
<evidence type="ECO:0000256" key="4">
    <source>
        <dbReference type="ARBA" id="ARBA00023163"/>
    </source>
</evidence>
<keyword evidence="2" id="KW-0805">Transcription regulation</keyword>
<dbReference type="PANTHER" id="PTHR30126:SF39">
    <property type="entry name" value="HTH-TYPE TRANSCRIPTIONAL REGULATOR CYSL"/>
    <property type="match status" value="1"/>
</dbReference>
<evidence type="ECO:0000256" key="2">
    <source>
        <dbReference type="ARBA" id="ARBA00023015"/>
    </source>
</evidence>
<keyword evidence="3" id="KW-0238">DNA-binding</keyword>
<evidence type="ECO:0000313" key="7">
    <source>
        <dbReference type="Proteomes" id="UP001597493"/>
    </source>
</evidence>
<feature type="domain" description="HTH lysR-type" evidence="5">
    <location>
        <begin position="1"/>
        <end position="58"/>
    </location>
</feature>
<sequence length="296" mass="32489">MSILKMRLIVLIERLKKVTLVAQELGMKQPTVSFHMKKLEEEWGMPLFEHKTGKVLLTEAGRLLHRYALQIDRSYSEAAARMEKLRTSGKHTARIGCTPLAGAALLTASWFERISGNEGMMCEIAEGTHSELIAAMEEGRIDLVLTGLEPAESHYHREMLVETPIAAVVPAACAGEEGEPLSAMLHKGFTYIALDDPSVEDRLMAANAAEFAWLRQEMRLGAVAILLNAVRAGNAFTVMPAAAALSEKKAAEGTAVVPLPGKSALWQAYAVWPRNHWNPQLPLKLVQTLRRGAFAN</sequence>
<accession>A0ABW5R3D1</accession>
<dbReference type="InterPro" id="IPR036388">
    <property type="entry name" value="WH-like_DNA-bd_sf"/>
</dbReference>
<dbReference type="InterPro" id="IPR005119">
    <property type="entry name" value="LysR_subst-bd"/>
</dbReference>
<proteinExistence type="inferred from homology"/>
<dbReference type="RefSeq" id="WP_379277653.1">
    <property type="nucleotide sequence ID" value="NZ_JBHUGT010000035.1"/>
</dbReference>
<dbReference type="Gene3D" id="1.10.10.10">
    <property type="entry name" value="Winged helix-like DNA-binding domain superfamily/Winged helix DNA-binding domain"/>
    <property type="match status" value="1"/>
</dbReference>
<dbReference type="CDD" id="cd05466">
    <property type="entry name" value="PBP2_LTTR_substrate"/>
    <property type="match status" value="1"/>
</dbReference>
<dbReference type="InterPro" id="IPR036390">
    <property type="entry name" value="WH_DNA-bd_sf"/>
</dbReference>
<dbReference type="Pfam" id="PF03466">
    <property type="entry name" value="LysR_substrate"/>
    <property type="match status" value="1"/>
</dbReference>
<dbReference type="PROSITE" id="PS50931">
    <property type="entry name" value="HTH_LYSR"/>
    <property type="match status" value="1"/>
</dbReference>
<evidence type="ECO:0000313" key="6">
    <source>
        <dbReference type="EMBL" id="MFD2662801.1"/>
    </source>
</evidence>
<dbReference type="EMBL" id="JBHUMY010000032">
    <property type="protein sequence ID" value="MFD2662801.1"/>
    <property type="molecule type" value="Genomic_DNA"/>
</dbReference>
<gene>
    <name evidence="6" type="ORF">ACFSW5_21330</name>
</gene>
<dbReference type="Pfam" id="PF00126">
    <property type="entry name" value="HTH_1"/>
    <property type="match status" value="1"/>
</dbReference>
<name>A0ABW5R3D1_9BACL</name>
<evidence type="ECO:0000256" key="1">
    <source>
        <dbReference type="ARBA" id="ARBA00009437"/>
    </source>
</evidence>
<protein>
    <submittedName>
        <fullName evidence="6">LysR family transcriptional regulator</fullName>
    </submittedName>
</protein>
<comment type="similarity">
    <text evidence="1">Belongs to the LysR transcriptional regulatory family.</text>
</comment>
<reference evidence="7" key="1">
    <citation type="journal article" date="2019" name="Int. J. Syst. Evol. Microbiol.">
        <title>The Global Catalogue of Microorganisms (GCM) 10K type strain sequencing project: providing services to taxonomists for standard genome sequencing and annotation.</title>
        <authorList>
            <consortium name="The Broad Institute Genomics Platform"/>
            <consortium name="The Broad Institute Genome Sequencing Center for Infectious Disease"/>
            <person name="Wu L."/>
            <person name="Ma J."/>
        </authorList>
    </citation>
    <scope>NUCLEOTIDE SEQUENCE [LARGE SCALE GENOMIC DNA]</scope>
    <source>
        <strain evidence="7">TISTR 1827</strain>
    </source>
</reference>
<evidence type="ECO:0000259" key="5">
    <source>
        <dbReference type="PROSITE" id="PS50931"/>
    </source>
</evidence>
<dbReference type="Proteomes" id="UP001597493">
    <property type="component" value="Unassembled WGS sequence"/>
</dbReference>
<evidence type="ECO:0000256" key="3">
    <source>
        <dbReference type="ARBA" id="ARBA00023125"/>
    </source>
</evidence>
<dbReference type="InterPro" id="IPR000847">
    <property type="entry name" value="LysR_HTH_N"/>
</dbReference>
<dbReference type="PANTHER" id="PTHR30126">
    <property type="entry name" value="HTH-TYPE TRANSCRIPTIONAL REGULATOR"/>
    <property type="match status" value="1"/>
</dbReference>
<keyword evidence="7" id="KW-1185">Reference proteome</keyword>
<keyword evidence="4" id="KW-0804">Transcription</keyword>
<dbReference type="SUPFAM" id="SSF46785">
    <property type="entry name" value="Winged helix' DNA-binding domain"/>
    <property type="match status" value="1"/>
</dbReference>
<dbReference type="SUPFAM" id="SSF53850">
    <property type="entry name" value="Periplasmic binding protein-like II"/>
    <property type="match status" value="1"/>
</dbReference>
<comment type="caution">
    <text evidence="6">The sequence shown here is derived from an EMBL/GenBank/DDBJ whole genome shotgun (WGS) entry which is preliminary data.</text>
</comment>